<reference evidence="3 4" key="1">
    <citation type="submission" date="2019-08" db="EMBL/GenBank/DDBJ databases">
        <title>The genome sequence of a newly discovered highly antifungal drug resistant Aspergillus species, Aspergillus tanneri NIH 1004.</title>
        <authorList>
            <person name="Mounaud S."/>
            <person name="Singh I."/>
            <person name="Joardar V."/>
            <person name="Pakala S."/>
            <person name="Pakala S."/>
            <person name="Venepally P."/>
            <person name="Chung J.K."/>
            <person name="Losada L."/>
            <person name="Nierman W.C."/>
        </authorList>
    </citation>
    <scope>NUCLEOTIDE SEQUENCE [LARGE SCALE GENOMIC DNA]</scope>
    <source>
        <strain evidence="3 4">NIH1004</strain>
    </source>
</reference>
<evidence type="ECO:0000313" key="4">
    <source>
        <dbReference type="Proteomes" id="UP000324241"/>
    </source>
</evidence>
<comment type="caution">
    <text evidence="3">The sequence shown here is derived from an EMBL/GenBank/DDBJ whole genome shotgun (WGS) entry which is preliminary data.</text>
</comment>
<evidence type="ECO:0000313" key="3">
    <source>
        <dbReference type="EMBL" id="KAA8641609.1"/>
    </source>
</evidence>
<protein>
    <recommendedName>
        <fullName evidence="5">Ubiquitin 3 binding protein But2 C-terminal domain-containing protein</fullName>
    </recommendedName>
</protein>
<feature type="signal peptide" evidence="2">
    <location>
        <begin position="1"/>
        <end position="20"/>
    </location>
</feature>
<proteinExistence type="predicted"/>
<keyword evidence="2" id="KW-0732">Signal</keyword>
<feature type="compositionally biased region" description="Polar residues" evidence="1">
    <location>
        <begin position="233"/>
        <end position="242"/>
    </location>
</feature>
<dbReference type="OrthoDB" id="4517962at2759"/>
<dbReference type="Proteomes" id="UP000324241">
    <property type="component" value="Unassembled WGS sequence"/>
</dbReference>
<dbReference type="AlphaFoldDB" id="A0A5M9MAP0"/>
<evidence type="ECO:0008006" key="5">
    <source>
        <dbReference type="Google" id="ProtNLM"/>
    </source>
</evidence>
<sequence length="260" mass="26712">MMKSVSFSILLAGIIGLAGANYTNCATAGLELVLTPGQMTQIGRAPLDTELAYATLTFDDLPRMINFPPFYTGNCLAGEDLIQQVSLSPDVPTGSGKLTFTSSNVTCYSVLVVPPALSERGVISRVTENRIVSVCSKNHYRNRLGASRFSTAIITASTGTPAHITSPRQSNMAGRSTSTAMIGTTSASGPIDNGSWSLPAGGGPYMDPSMPPASPAASVASGTGGSRGKTEDASPTNLNIANSASSDSSPAPMTCHCPES</sequence>
<dbReference type="RefSeq" id="XP_033420971.1">
    <property type="nucleotide sequence ID" value="XM_033576307.1"/>
</dbReference>
<feature type="compositionally biased region" description="Low complexity" evidence="1">
    <location>
        <begin position="243"/>
        <end position="252"/>
    </location>
</feature>
<dbReference type="VEuPathDB" id="FungiDB:EYZ11_012525"/>
<feature type="chain" id="PRO_5024358800" description="Ubiquitin 3 binding protein But2 C-terminal domain-containing protein" evidence="2">
    <location>
        <begin position="21"/>
        <end position="260"/>
    </location>
</feature>
<name>A0A5M9MAP0_9EURO</name>
<dbReference type="GeneID" id="54334446"/>
<organism evidence="3 4">
    <name type="scientific">Aspergillus tanneri</name>
    <dbReference type="NCBI Taxonomy" id="1220188"/>
    <lineage>
        <taxon>Eukaryota</taxon>
        <taxon>Fungi</taxon>
        <taxon>Dikarya</taxon>
        <taxon>Ascomycota</taxon>
        <taxon>Pezizomycotina</taxon>
        <taxon>Eurotiomycetes</taxon>
        <taxon>Eurotiomycetidae</taxon>
        <taxon>Eurotiales</taxon>
        <taxon>Aspergillaceae</taxon>
        <taxon>Aspergillus</taxon>
        <taxon>Aspergillus subgen. Circumdati</taxon>
    </lineage>
</organism>
<dbReference type="EMBL" id="QUQM01000009">
    <property type="protein sequence ID" value="KAA8641609.1"/>
    <property type="molecule type" value="Genomic_DNA"/>
</dbReference>
<evidence type="ECO:0000256" key="1">
    <source>
        <dbReference type="SAM" id="MobiDB-lite"/>
    </source>
</evidence>
<feature type="region of interest" description="Disordered" evidence="1">
    <location>
        <begin position="186"/>
        <end position="260"/>
    </location>
</feature>
<accession>A0A5M9MAP0</accession>
<gene>
    <name evidence="3" type="ORF">ATNIH1004_011745</name>
</gene>
<evidence type="ECO:0000256" key="2">
    <source>
        <dbReference type="SAM" id="SignalP"/>
    </source>
</evidence>